<feature type="compositionally biased region" description="Polar residues" evidence="2">
    <location>
        <begin position="735"/>
        <end position="751"/>
    </location>
</feature>
<dbReference type="AlphaFoldDB" id="A0A0S4ILF9"/>
<dbReference type="Proteomes" id="UP000051952">
    <property type="component" value="Unassembled WGS sequence"/>
</dbReference>
<protein>
    <submittedName>
        <fullName evidence="3">Uncharacterized protein</fullName>
    </submittedName>
</protein>
<proteinExistence type="predicted"/>
<name>A0A0S4ILF9_BODSA</name>
<keyword evidence="4" id="KW-1185">Reference proteome</keyword>
<feature type="region of interest" description="Disordered" evidence="2">
    <location>
        <begin position="732"/>
        <end position="759"/>
    </location>
</feature>
<dbReference type="Gene3D" id="1.20.120.330">
    <property type="entry name" value="Nucleotidyltransferases domain 2"/>
    <property type="match status" value="1"/>
</dbReference>
<dbReference type="VEuPathDB" id="TriTrypDB:BSAL_03380"/>
<keyword evidence="1" id="KW-0175">Coiled coil</keyword>
<evidence type="ECO:0000313" key="4">
    <source>
        <dbReference type="Proteomes" id="UP000051952"/>
    </source>
</evidence>
<evidence type="ECO:0000256" key="1">
    <source>
        <dbReference type="SAM" id="Coils"/>
    </source>
</evidence>
<accession>A0A0S4ILF9</accession>
<organism evidence="3 4">
    <name type="scientific">Bodo saltans</name>
    <name type="common">Flagellated protozoan</name>
    <dbReference type="NCBI Taxonomy" id="75058"/>
    <lineage>
        <taxon>Eukaryota</taxon>
        <taxon>Discoba</taxon>
        <taxon>Euglenozoa</taxon>
        <taxon>Kinetoplastea</taxon>
        <taxon>Metakinetoplastina</taxon>
        <taxon>Eubodonida</taxon>
        <taxon>Bodonidae</taxon>
        <taxon>Bodo</taxon>
    </lineage>
</organism>
<dbReference type="EMBL" id="CYKH01000081">
    <property type="protein sequence ID" value="CUE70223.1"/>
    <property type="molecule type" value="Genomic_DNA"/>
</dbReference>
<reference evidence="4" key="1">
    <citation type="submission" date="2015-09" db="EMBL/GenBank/DDBJ databases">
        <authorList>
            <consortium name="Pathogen Informatics"/>
        </authorList>
    </citation>
    <scope>NUCLEOTIDE SEQUENCE [LARGE SCALE GENOMIC DNA]</scope>
    <source>
        <strain evidence="4">Lake Konstanz</strain>
    </source>
</reference>
<gene>
    <name evidence="3" type="ORF">BSAL_03380</name>
</gene>
<sequence>MRTLFPEAAQQEFLSEAQRHSCGEVEECDEALASAEALIETLTNVRGRDLAVALDAEERCRQELQKQEAHLQAAQEQVAACDAARNNADTAAAESSAQLDVATRLLNERTAELSVAERDVAGAESEVDVASKIELSLQAAADDAHAQLQIAQTELEAAQLRKDEAIRQLDAAKAAHAQANAAAQCAIAAATSQEHVFDEATRTQISEVAAANADVDAACDQLARTTLETNAHEHTWQIHADAAAQSALDAAAALASLQREEAALTAAHTAMLLAEANARAAAAAVANSQLHLDHANVELAAAQHENTAVRALSTQIDTVSADIRALEAQQQGDMAAIALHNSRTTALNGWISQAENTISSMQRDYDNCRTHLFALGDEAAMTAQQVYFHGRHQMNAVRNYQQTWRQSSENHANQSRELQRQVDQRNTLLQQLKAHHAGLQREHTHREPVAKQRLTAAIAAQRTASHHHQRNVAFKASADQRLETAIASHTNVQQRQEQARASHREAAKRHNENTLHECASRAAFSSAKQQLKRAEHSFTSAQNTRDTVVVRNMAIVAQASSQLRSAQAELRASEYERDLRYKNVEASQQVLQASTDAHRNKRHLFECAQTLLDNAKREYQEAGQRLAEMESKLFTARNNLDQAQSALSDASDVHTANAVSLAHNKRELERARSVLKTATADVKNASTLFKQRTRERDIAEENERDIAAQLVDAHRSIEVVRERRRVTEEMIAARPQQTLPQSNFLLSSPQLKKQEKRDN</sequence>
<feature type="coiled-coil region" evidence="1">
    <location>
        <begin position="25"/>
        <end position="182"/>
    </location>
</feature>
<evidence type="ECO:0000256" key="2">
    <source>
        <dbReference type="SAM" id="MobiDB-lite"/>
    </source>
</evidence>
<evidence type="ECO:0000313" key="3">
    <source>
        <dbReference type="EMBL" id="CUE70223.1"/>
    </source>
</evidence>
<feature type="coiled-coil region" evidence="1">
    <location>
        <begin position="605"/>
        <end position="646"/>
    </location>
</feature>